<keyword evidence="6" id="KW-1185">Reference proteome</keyword>
<dbReference type="GO" id="GO:0008757">
    <property type="term" value="F:S-adenosylmethionine-dependent methyltransferase activity"/>
    <property type="evidence" value="ECO:0007669"/>
    <property type="project" value="InterPro"/>
</dbReference>
<dbReference type="Pfam" id="PF08241">
    <property type="entry name" value="Methyltransf_11"/>
    <property type="match status" value="1"/>
</dbReference>
<dbReference type="AlphaFoldDB" id="A0AAF0EPP7"/>
<dbReference type="InterPro" id="IPR013216">
    <property type="entry name" value="Methyltransf_11"/>
</dbReference>
<dbReference type="InterPro" id="IPR050602">
    <property type="entry name" value="Malonyl-ACP_OMT"/>
</dbReference>
<evidence type="ECO:0000313" key="6">
    <source>
        <dbReference type="Proteomes" id="UP001213623"/>
    </source>
</evidence>
<keyword evidence="1" id="KW-0489">Methyltransferase</keyword>
<dbReference type="CDD" id="cd02440">
    <property type="entry name" value="AdoMet_MTases"/>
    <property type="match status" value="1"/>
</dbReference>
<evidence type="ECO:0000256" key="3">
    <source>
        <dbReference type="SAM" id="MobiDB-lite"/>
    </source>
</evidence>
<feature type="compositionally biased region" description="Polar residues" evidence="3">
    <location>
        <begin position="341"/>
        <end position="354"/>
    </location>
</feature>
<evidence type="ECO:0000313" key="5">
    <source>
        <dbReference type="EMBL" id="WFD28511.1"/>
    </source>
</evidence>
<feature type="domain" description="Methyltransferase type 11" evidence="4">
    <location>
        <begin position="111"/>
        <end position="207"/>
    </location>
</feature>
<dbReference type="PANTHER" id="PTHR13090:SF1">
    <property type="entry name" value="ARGININE-HYDROXYLASE NDUFAF5, MITOCHONDRIAL"/>
    <property type="match status" value="1"/>
</dbReference>
<dbReference type="EMBL" id="CP119898">
    <property type="protein sequence ID" value="WFD28511.1"/>
    <property type="molecule type" value="Genomic_DNA"/>
</dbReference>
<keyword evidence="2" id="KW-0808">Transferase</keyword>
<feature type="region of interest" description="Disordered" evidence="3">
    <location>
        <begin position="338"/>
        <end position="360"/>
    </location>
</feature>
<protein>
    <recommendedName>
        <fullName evidence="4">Methyltransferase type 11 domain-containing protein</fullName>
    </recommendedName>
</protein>
<proteinExistence type="predicted"/>
<evidence type="ECO:0000256" key="1">
    <source>
        <dbReference type="ARBA" id="ARBA00022603"/>
    </source>
</evidence>
<dbReference type="GO" id="GO:0032981">
    <property type="term" value="P:mitochondrial respiratory chain complex I assembly"/>
    <property type="evidence" value="ECO:0007669"/>
    <property type="project" value="TreeGrafter"/>
</dbReference>
<evidence type="ECO:0000256" key="2">
    <source>
        <dbReference type="ARBA" id="ARBA00022679"/>
    </source>
</evidence>
<evidence type="ECO:0000259" key="4">
    <source>
        <dbReference type="Pfam" id="PF08241"/>
    </source>
</evidence>
<name>A0AAF0EPP7_9BASI</name>
<dbReference type="GO" id="GO:0005739">
    <property type="term" value="C:mitochondrion"/>
    <property type="evidence" value="ECO:0007669"/>
    <property type="project" value="TreeGrafter"/>
</dbReference>
<dbReference type="Proteomes" id="UP001213623">
    <property type="component" value="Chromosome 7"/>
</dbReference>
<dbReference type="GO" id="GO:0032259">
    <property type="term" value="P:methylation"/>
    <property type="evidence" value="ECO:0007669"/>
    <property type="project" value="UniProtKB-KW"/>
</dbReference>
<sequence length="360" mass="40276">MAIRGALRVGPWATEALALIGSVRHMSTSLRQLRAAPAPNSPYTIFDREAKRMQRSRAALRRPVDEGGMAYLDESHRGEVSRLTDYVRDMGAMSLAERLQDIKRTFPVIVELGAGAGHLRHHLDPQSTGLEKLIMCDMSEAMLYRDEHLDANFPFKIERQVIDEEWLPFEENSLDCIIAPGSLHWTNDLPGALIQIQRVLKPDGVFLGYMLGGETLFELRMMLAEQEREGGLSVRVSPMTDTKDVSSLLTRAGFTLQTVDIDELTVNYPSMFELVQDLRDMGESNAVINRRTFLHRDTLIAAAATYQALHGSEEGHVPATYAQIYMVRCAALTQIGWKPSPDQQKPAQRGSAQKSLKDVL</sequence>
<organism evidence="5 6">
    <name type="scientific">Malassezia nana</name>
    <dbReference type="NCBI Taxonomy" id="180528"/>
    <lineage>
        <taxon>Eukaryota</taxon>
        <taxon>Fungi</taxon>
        <taxon>Dikarya</taxon>
        <taxon>Basidiomycota</taxon>
        <taxon>Ustilaginomycotina</taxon>
        <taxon>Malasseziomycetes</taxon>
        <taxon>Malasseziales</taxon>
        <taxon>Malasseziaceae</taxon>
        <taxon>Malassezia</taxon>
    </lineage>
</organism>
<accession>A0AAF0EPP7</accession>
<dbReference type="SUPFAM" id="SSF53335">
    <property type="entry name" value="S-adenosyl-L-methionine-dependent methyltransferases"/>
    <property type="match status" value="1"/>
</dbReference>
<gene>
    <name evidence="5" type="ORF">MNAN1_003523</name>
</gene>
<dbReference type="Gene3D" id="3.40.50.150">
    <property type="entry name" value="Vaccinia Virus protein VP39"/>
    <property type="match status" value="1"/>
</dbReference>
<dbReference type="InterPro" id="IPR029063">
    <property type="entry name" value="SAM-dependent_MTases_sf"/>
</dbReference>
<reference evidence="5" key="1">
    <citation type="submission" date="2023-03" db="EMBL/GenBank/DDBJ databases">
        <title>Mating type loci evolution in Malassezia.</title>
        <authorList>
            <person name="Coelho M.A."/>
        </authorList>
    </citation>
    <scope>NUCLEOTIDE SEQUENCE</scope>
    <source>
        <strain evidence="5">CBS 9557</strain>
    </source>
</reference>
<dbReference type="PANTHER" id="PTHR13090">
    <property type="entry name" value="ARGININE-HYDROXYLASE NDUFAF5, MITOCHONDRIAL"/>
    <property type="match status" value="1"/>
</dbReference>